<dbReference type="OMA" id="ISCTNND"/>
<dbReference type="Proteomes" id="UP000217790">
    <property type="component" value="Unassembled WGS sequence"/>
</dbReference>
<keyword evidence="3" id="KW-1185">Reference proteome</keyword>
<feature type="region of interest" description="Disordered" evidence="1">
    <location>
        <begin position="209"/>
        <end position="229"/>
    </location>
</feature>
<reference evidence="3" key="1">
    <citation type="journal article" date="2017" name="Nat. Ecol. Evol.">
        <title>Genome expansion and lineage-specific genetic innovations in the forest pathogenic fungi Armillaria.</title>
        <authorList>
            <person name="Sipos G."/>
            <person name="Prasanna A.N."/>
            <person name="Walter M.C."/>
            <person name="O'Connor E."/>
            <person name="Balint B."/>
            <person name="Krizsan K."/>
            <person name="Kiss B."/>
            <person name="Hess J."/>
            <person name="Varga T."/>
            <person name="Slot J."/>
            <person name="Riley R."/>
            <person name="Boka B."/>
            <person name="Rigling D."/>
            <person name="Barry K."/>
            <person name="Lee J."/>
            <person name="Mihaltcheva S."/>
            <person name="LaButti K."/>
            <person name="Lipzen A."/>
            <person name="Waldron R."/>
            <person name="Moloney N.M."/>
            <person name="Sperisen C."/>
            <person name="Kredics L."/>
            <person name="Vagvoelgyi C."/>
            <person name="Patrignani A."/>
            <person name="Fitzpatrick D."/>
            <person name="Nagy I."/>
            <person name="Doyle S."/>
            <person name="Anderson J.B."/>
            <person name="Grigoriev I.V."/>
            <person name="Gueldener U."/>
            <person name="Muensterkoetter M."/>
            <person name="Nagy L.G."/>
        </authorList>
    </citation>
    <scope>NUCLEOTIDE SEQUENCE [LARGE SCALE GENOMIC DNA]</scope>
    <source>
        <strain evidence="3">Ar21-2</strain>
    </source>
</reference>
<feature type="region of interest" description="Disordered" evidence="1">
    <location>
        <begin position="283"/>
        <end position="329"/>
    </location>
</feature>
<evidence type="ECO:0000256" key="1">
    <source>
        <dbReference type="SAM" id="MobiDB-lite"/>
    </source>
</evidence>
<protein>
    <submittedName>
        <fullName evidence="2">Uncharacterized protein</fullName>
    </submittedName>
</protein>
<organism evidence="2 3">
    <name type="scientific">Armillaria gallica</name>
    <name type="common">Bulbous honey fungus</name>
    <name type="synonym">Armillaria bulbosa</name>
    <dbReference type="NCBI Taxonomy" id="47427"/>
    <lineage>
        <taxon>Eukaryota</taxon>
        <taxon>Fungi</taxon>
        <taxon>Dikarya</taxon>
        <taxon>Basidiomycota</taxon>
        <taxon>Agaricomycotina</taxon>
        <taxon>Agaricomycetes</taxon>
        <taxon>Agaricomycetidae</taxon>
        <taxon>Agaricales</taxon>
        <taxon>Marasmiineae</taxon>
        <taxon>Physalacriaceae</taxon>
        <taxon>Armillaria</taxon>
    </lineage>
</organism>
<sequence>MARMDSTSVVHDHQPSSDDLTSVSFDSRLTCSSSNLFGISCTNNDSSLDGTGKVGHICDDDGLQGEVSASYPSPPPSSSPLGRSVPLPTLCVGGPYKLPAGATYGGILDSPVLVDHDLAKSFLPPSPPHTLPTPTMALPPTDEPPAPHMPFAPPLDFSLPFPLISDDSLLSPLSPEWESSKITDIRNSPTHTEPSVLLAEHRLEDDIASPLSPLSPLDVDELQSGPSRYYEAPPQQLDSIDEDMDWWLQSPTMHTHTLPPDDDLESPPDDSFYSLIYDFVPDDAPHVPHPSPTIQTLDLPDDPDDPPIQNFSSLLAPPNNENSLPPETSDRHSLLLIDYANDVPQPRSPSPENFDLNPLVVNGCSDPDLQKLIELRQRSQTAERVARQLELTMLDRGDMIGRAEAKCERKREKEKTREISALLRLKLGDEIVASPRSEESSPVKGMPPMKKKSRSPKKVIASMAHLVARMVFRRHDTVRPLSTSALDQARPAGSPLRKSWTVKLDSEEEDGEEDMLSLGLGGFDDGSEGLWTIPKTGDSWSSD</sequence>
<evidence type="ECO:0000313" key="3">
    <source>
        <dbReference type="Proteomes" id="UP000217790"/>
    </source>
</evidence>
<accession>A0A2H3DXL6</accession>
<dbReference type="InParanoid" id="A0A2H3DXL6"/>
<proteinExistence type="predicted"/>
<dbReference type="OrthoDB" id="3256408at2759"/>
<name>A0A2H3DXL6_ARMGA</name>
<dbReference type="AlphaFoldDB" id="A0A2H3DXL6"/>
<feature type="region of interest" description="Disordered" evidence="1">
    <location>
        <begin position="1"/>
        <end position="23"/>
    </location>
</feature>
<feature type="region of interest" description="Disordered" evidence="1">
    <location>
        <begin position="434"/>
        <end position="457"/>
    </location>
</feature>
<evidence type="ECO:0000313" key="2">
    <source>
        <dbReference type="EMBL" id="PBK92196.1"/>
    </source>
</evidence>
<dbReference type="EMBL" id="KZ293659">
    <property type="protein sequence ID" value="PBK92196.1"/>
    <property type="molecule type" value="Genomic_DNA"/>
</dbReference>
<dbReference type="STRING" id="47427.A0A2H3DXL6"/>
<gene>
    <name evidence="2" type="ORF">ARMGADRAFT_181084</name>
</gene>
<feature type="region of interest" description="Disordered" evidence="1">
    <location>
        <begin position="483"/>
        <end position="513"/>
    </location>
</feature>